<proteinExistence type="predicted"/>
<dbReference type="GO" id="GO:0003677">
    <property type="term" value="F:DNA binding"/>
    <property type="evidence" value="ECO:0007669"/>
    <property type="project" value="TreeGrafter"/>
</dbReference>
<dbReference type="STRING" id="35608.A0A2U1KFN8"/>
<gene>
    <name evidence="2" type="ORF">CTI12_AA607970</name>
</gene>
<dbReference type="PANTHER" id="PTHR15138:SF14">
    <property type="entry name" value="TRANSCRIPTION INITIATION FACTOR TFIID SUBUNIT 4"/>
    <property type="match status" value="1"/>
</dbReference>
<feature type="compositionally biased region" description="Polar residues" evidence="1">
    <location>
        <begin position="48"/>
        <end position="57"/>
    </location>
</feature>
<feature type="compositionally biased region" description="Polar residues" evidence="1">
    <location>
        <begin position="130"/>
        <end position="145"/>
    </location>
</feature>
<reference evidence="2 3" key="1">
    <citation type="journal article" date="2018" name="Mol. Plant">
        <title>The genome of Artemisia annua provides insight into the evolution of Asteraceae family and artemisinin biosynthesis.</title>
        <authorList>
            <person name="Shen Q."/>
            <person name="Zhang L."/>
            <person name="Liao Z."/>
            <person name="Wang S."/>
            <person name="Yan T."/>
            <person name="Shi P."/>
            <person name="Liu M."/>
            <person name="Fu X."/>
            <person name="Pan Q."/>
            <person name="Wang Y."/>
            <person name="Lv Z."/>
            <person name="Lu X."/>
            <person name="Zhang F."/>
            <person name="Jiang W."/>
            <person name="Ma Y."/>
            <person name="Chen M."/>
            <person name="Hao X."/>
            <person name="Li L."/>
            <person name="Tang Y."/>
            <person name="Lv G."/>
            <person name="Zhou Y."/>
            <person name="Sun X."/>
            <person name="Brodelius P.E."/>
            <person name="Rose J.K.C."/>
            <person name="Tang K."/>
        </authorList>
    </citation>
    <scope>NUCLEOTIDE SEQUENCE [LARGE SCALE GENOMIC DNA]</scope>
    <source>
        <strain evidence="3">cv. Huhao1</strain>
        <tissue evidence="2">Leaf</tissue>
    </source>
</reference>
<dbReference type="OrthoDB" id="21060at2759"/>
<dbReference type="Proteomes" id="UP000245207">
    <property type="component" value="Unassembled WGS sequence"/>
</dbReference>
<dbReference type="EMBL" id="PKPP01019733">
    <property type="protein sequence ID" value="PWA35604.1"/>
    <property type="molecule type" value="Genomic_DNA"/>
</dbReference>
<dbReference type="GO" id="GO:0016251">
    <property type="term" value="F:RNA polymerase II general transcription initiation factor activity"/>
    <property type="evidence" value="ECO:0007669"/>
    <property type="project" value="TreeGrafter"/>
</dbReference>
<feature type="compositionally biased region" description="Low complexity" evidence="1">
    <location>
        <begin position="354"/>
        <end position="366"/>
    </location>
</feature>
<organism evidence="2 3">
    <name type="scientific">Artemisia annua</name>
    <name type="common">Sweet wormwood</name>
    <dbReference type="NCBI Taxonomy" id="35608"/>
    <lineage>
        <taxon>Eukaryota</taxon>
        <taxon>Viridiplantae</taxon>
        <taxon>Streptophyta</taxon>
        <taxon>Embryophyta</taxon>
        <taxon>Tracheophyta</taxon>
        <taxon>Spermatophyta</taxon>
        <taxon>Magnoliopsida</taxon>
        <taxon>eudicotyledons</taxon>
        <taxon>Gunneridae</taxon>
        <taxon>Pentapetalae</taxon>
        <taxon>asterids</taxon>
        <taxon>campanulids</taxon>
        <taxon>Asterales</taxon>
        <taxon>Asteraceae</taxon>
        <taxon>Asteroideae</taxon>
        <taxon>Anthemideae</taxon>
        <taxon>Artemisiinae</taxon>
        <taxon>Artemisia</taxon>
    </lineage>
</organism>
<feature type="compositionally biased region" description="Polar residues" evidence="1">
    <location>
        <begin position="7"/>
        <end position="23"/>
    </location>
</feature>
<feature type="region of interest" description="Disordered" evidence="1">
    <location>
        <begin position="287"/>
        <end position="331"/>
    </location>
</feature>
<feature type="compositionally biased region" description="Basic and acidic residues" evidence="1">
    <location>
        <begin position="317"/>
        <end position="331"/>
    </location>
</feature>
<dbReference type="GO" id="GO:0005669">
    <property type="term" value="C:transcription factor TFIID complex"/>
    <property type="evidence" value="ECO:0007669"/>
    <property type="project" value="InterPro"/>
</dbReference>
<evidence type="ECO:0000313" key="2">
    <source>
        <dbReference type="EMBL" id="PWA35604.1"/>
    </source>
</evidence>
<feature type="compositionally biased region" description="Basic and acidic residues" evidence="1">
    <location>
        <begin position="58"/>
        <end position="70"/>
    </location>
</feature>
<dbReference type="AlphaFoldDB" id="A0A2U1KFN8"/>
<feature type="compositionally biased region" description="Polar residues" evidence="1">
    <location>
        <begin position="71"/>
        <end position="96"/>
    </location>
</feature>
<feature type="region of interest" description="Disordered" evidence="1">
    <location>
        <begin position="1"/>
        <end position="151"/>
    </location>
</feature>
<dbReference type="PANTHER" id="PTHR15138">
    <property type="entry name" value="TRANSCRIPTION INITIATION FACTOR TFIID SUBUNIT 4"/>
    <property type="match status" value="1"/>
</dbReference>
<feature type="compositionally biased region" description="Low complexity" evidence="1">
    <location>
        <begin position="108"/>
        <end position="121"/>
    </location>
</feature>
<sequence length="548" mass="60217">MRKASLAQATNHTPSELFQQWQSAPREEEIKPQTQEPATVANRIGPSGSETQHPQNHTSREPTQSKEEQSNQHNVHVSQAMNTQKTSDGNPAQNVARNPGMHRVSSNQQAATAAHAANRQAGKQVPAPARQNTQRASSTLQSSDASALPADQRPRLLERQSDSHGGQASHASNANVSAINYHQQQLQQQHMNLPQPSLPTYGNTGGNFHPSASTNMDKPTPSYKNQSHGLQMRQGPVNPAMATHAMSQHDLNDMKRLHGGGHAHFTSNSALQQNSGHWQASMHKDQGLMSSNPYAKSDSEDQMNDQQHRSRLSTPDGLEHATRGPGSSKHDTFEEMFSRIGSITAQLERQNAAAAANSSLASGGNAKTPPKKPIVGQKKPLEAPVNPLSKKQKVVGEFADQSIEKLNDVTAVSGVNLRRVNLERPRHRAVITSDVRKQIMSMNQKAREEWEKKQADVEKFQRADEVNKEQDDKMRTQAANVAHEQAVGGDDMLSNWQLMAEQAHQTREGGANSHLLLIKCGCWAKPVSTSERTLIIIKILRRLLLLPL</sequence>
<accession>A0A2U1KFN8</accession>
<name>A0A2U1KFN8_ARTAN</name>
<feature type="region of interest" description="Disordered" evidence="1">
    <location>
        <begin position="354"/>
        <end position="387"/>
    </location>
</feature>
<dbReference type="InterPro" id="IPR045144">
    <property type="entry name" value="TAF4"/>
</dbReference>
<keyword evidence="3" id="KW-1185">Reference proteome</keyword>
<evidence type="ECO:0000313" key="3">
    <source>
        <dbReference type="Proteomes" id="UP000245207"/>
    </source>
</evidence>
<dbReference type="GO" id="GO:0006367">
    <property type="term" value="P:transcription initiation at RNA polymerase II promoter"/>
    <property type="evidence" value="ECO:0007669"/>
    <property type="project" value="TreeGrafter"/>
</dbReference>
<evidence type="ECO:0000256" key="1">
    <source>
        <dbReference type="SAM" id="MobiDB-lite"/>
    </source>
</evidence>
<comment type="caution">
    <text evidence="2">The sequence shown here is derived from an EMBL/GenBank/DDBJ whole genome shotgun (WGS) entry which is preliminary data.</text>
</comment>
<protein>
    <submittedName>
        <fullName evidence="2">Histone-fold</fullName>
    </submittedName>
</protein>